<dbReference type="GO" id="GO:0003887">
    <property type="term" value="F:DNA-directed DNA polymerase activity"/>
    <property type="evidence" value="ECO:0007669"/>
    <property type="project" value="UniProtKB-KW"/>
</dbReference>
<dbReference type="GO" id="GO:0003677">
    <property type="term" value="F:DNA binding"/>
    <property type="evidence" value="ECO:0007669"/>
    <property type="project" value="UniProtKB-KW"/>
</dbReference>
<dbReference type="FunFam" id="3.30.210.10:FF:000005">
    <property type="entry name" value="DNA polymerase IV"/>
    <property type="match status" value="1"/>
</dbReference>
<dbReference type="Gene3D" id="1.10.150.20">
    <property type="entry name" value="5' to 3' exonuclease, C-terminal subdomain"/>
    <property type="match status" value="1"/>
</dbReference>
<dbReference type="PRINTS" id="PR00871">
    <property type="entry name" value="DNAPOLXTDT"/>
</dbReference>
<keyword evidence="10" id="KW-0234">DNA repair</keyword>
<proteinExistence type="inferred from homology"/>
<keyword evidence="11" id="KW-0456">Lyase</keyword>
<dbReference type="OrthoDB" id="205514at2759"/>
<gene>
    <name evidence="16" type="ORF">BDZ94DRAFT_1215253</name>
</gene>
<organism evidence="16 17">
    <name type="scientific">Collybia nuda</name>
    <dbReference type="NCBI Taxonomy" id="64659"/>
    <lineage>
        <taxon>Eukaryota</taxon>
        <taxon>Fungi</taxon>
        <taxon>Dikarya</taxon>
        <taxon>Basidiomycota</taxon>
        <taxon>Agaricomycotina</taxon>
        <taxon>Agaricomycetes</taxon>
        <taxon>Agaricomycetidae</taxon>
        <taxon>Agaricales</taxon>
        <taxon>Tricholomatineae</taxon>
        <taxon>Clitocybaceae</taxon>
        <taxon>Collybia</taxon>
    </lineage>
</organism>
<keyword evidence="8" id="KW-0239">DNA-directed DNA polymerase</keyword>
<dbReference type="Gene3D" id="3.30.460.10">
    <property type="entry name" value="Beta Polymerase, domain 2"/>
    <property type="match status" value="1"/>
</dbReference>
<dbReference type="InterPro" id="IPR002054">
    <property type="entry name" value="DNA-dir_DNA_pol_X"/>
</dbReference>
<dbReference type="EMBL" id="MU150250">
    <property type="protein sequence ID" value="KAF9464977.1"/>
    <property type="molecule type" value="Genomic_DNA"/>
</dbReference>
<feature type="active site" description="Nucleophile; Schiff-base intermediate with DNA; for 5'-dRP lyase activity" evidence="13">
    <location>
        <position position="255"/>
    </location>
</feature>
<dbReference type="SMART" id="SM00483">
    <property type="entry name" value="POLXc"/>
    <property type="match status" value="1"/>
</dbReference>
<evidence type="ECO:0000313" key="16">
    <source>
        <dbReference type="EMBL" id="KAF9464977.1"/>
    </source>
</evidence>
<evidence type="ECO:0000256" key="1">
    <source>
        <dbReference type="ARBA" id="ARBA00008323"/>
    </source>
</evidence>
<evidence type="ECO:0000256" key="5">
    <source>
        <dbReference type="ARBA" id="ARBA00022695"/>
    </source>
</evidence>
<dbReference type="GO" id="GO:0006260">
    <property type="term" value="P:DNA replication"/>
    <property type="evidence" value="ECO:0007669"/>
    <property type="project" value="UniProtKB-KW"/>
</dbReference>
<name>A0A9P6CGE3_9AGAR</name>
<dbReference type="GO" id="GO:0006303">
    <property type="term" value="P:double-strand break repair via nonhomologous end joining"/>
    <property type="evidence" value="ECO:0007669"/>
    <property type="project" value="TreeGrafter"/>
</dbReference>
<dbReference type="InterPro" id="IPR022312">
    <property type="entry name" value="DNA_pol_X"/>
</dbReference>
<feature type="region of interest" description="Disordered" evidence="14">
    <location>
        <begin position="1"/>
        <end position="25"/>
    </location>
</feature>
<evidence type="ECO:0000259" key="15">
    <source>
        <dbReference type="PROSITE" id="PS50172"/>
    </source>
</evidence>
<comment type="caution">
    <text evidence="16">The sequence shown here is derived from an EMBL/GenBank/DDBJ whole genome shotgun (WGS) entry which is preliminary data.</text>
</comment>
<sequence length="553" mass="62578">MLSTIPESPSDSSSTSEPSFKRHKTRFSKSWDPRFTIKVHIIQAKLDVQAVDELYSLIDSTGSLCYNGPKLEHCGDASHADVIISNISMRKRLERHVDWKLAQQKVTVTPQWLRDSVHEGRPLPYADYTVLKGSHDSNDHHRPYCEDSKFDLPPNVSPHPSSLFYQPQTSKRAKSNYFSRFACARASPLVCPNQDLVTEIAVLSKSRELEGKHINALSYERAIAVLKAYPYAITLQNLEEDVQNLPYLGEKILFKIKEFLNKGTILESQTIRTSEKFQILSTFMTVHGVGPSTARHLFDTGLRTTEDMERYYNIPKGYPDYEEISDPGGKQESGPGGLPELTTRVALSLRKDFQAKISRAEAEEIHVIVMTELEMIRGGCVSIIVGGYRRGKPESNDLDIVISHPNLRSGEVKGLCASLVEQLHNHGLVTHIMRLSGFHAYDSTRDSHWNSLEKALTVFRLPSDGKNPPINRRLDLIFASSDAYWTAVVGWTGSKTFERDLRLWAKTEKGMKFDSSGLTRRRDSKPFFPKSEREVFDILGLNWIDPTLRNADL</sequence>
<evidence type="ECO:0000256" key="6">
    <source>
        <dbReference type="ARBA" id="ARBA00022705"/>
    </source>
</evidence>
<comment type="catalytic activity">
    <reaction evidence="12">
        <text>DNA(n) + a 2'-deoxyribonucleoside 5'-triphosphate = DNA(n+1) + diphosphate</text>
        <dbReference type="Rhea" id="RHEA:22508"/>
        <dbReference type="Rhea" id="RHEA-COMP:17339"/>
        <dbReference type="Rhea" id="RHEA-COMP:17340"/>
        <dbReference type="ChEBI" id="CHEBI:33019"/>
        <dbReference type="ChEBI" id="CHEBI:61560"/>
        <dbReference type="ChEBI" id="CHEBI:173112"/>
        <dbReference type="EC" id="2.7.7.7"/>
    </reaction>
</comment>
<dbReference type="Proteomes" id="UP000807353">
    <property type="component" value="Unassembled WGS sequence"/>
</dbReference>
<feature type="compositionally biased region" description="Low complexity" evidence="14">
    <location>
        <begin position="1"/>
        <end position="18"/>
    </location>
</feature>
<dbReference type="PRINTS" id="PR00869">
    <property type="entry name" value="DNAPOLX"/>
</dbReference>
<feature type="domain" description="BRCT" evidence="15">
    <location>
        <begin position="52"/>
        <end position="130"/>
    </location>
</feature>
<evidence type="ECO:0000256" key="2">
    <source>
        <dbReference type="ARBA" id="ARBA00012417"/>
    </source>
</evidence>
<evidence type="ECO:0000256" key="3">
    <source>
        <dbReference type="ARBA" id="ARBA00022634"/>
    </source>
</evidence>
<evidence type="ECO:0000256" key="4">
    <source>
        <dbReference type="ARBA" id="ARBA00022679"/>
    </source>
</evidence>
<dbReference type="PANTHER" id="PTHR11276:SF28">
    <property type="entry name" value="DNA POLYMERASE LAMBDA"/>
    <property type="match status" value="1"/>
</dbReference>
<accession>A0A9P6CGE3</accession>
<evidence type="ECO:0000256" key="8">
    <source>
        <dbReference type="ARBA" id="ARBA00022932"/>
    </source>
</evidence>
<dbReference type="SUPFAM" id="SSF81585">
    <property type="entry name" value="PsbU/PolX domain-like"/>
    <property type="match status" value="1"/>
</dbReference>
<dbReference type="GO" id="GO:0005634">
    <property type="term" value="C:nucleus"/>
    <property type="evidence" value="ECO:0007669"/>
    <property type="project" value="TreeGrafter"/>
</dbReference>
<evidence type="ECO:0000256" key="11">
    <source>
        <dbReference type="ARBA" id="ARBA00023239"/>
    </source>
</evidence>
<dbReference type="InterPro" id="IPR028207">
    <property type="entry name" value="DNA_pol_B_palm_palm"/>
</dbReference>
<comment type="similarity">
    <text evidence="1">Belongs to the DNA polymerase type-X family.</text>
</comment>
<dbReference type="SUPFAM" id="SSF47802">
    <property type="entry name" value="DNA polymerase beta, N-terminal domain-like"/>
    <property type="match status" value="1"/>
</dbReference>
<dbReference type="CDD" id="cd00141">
    <property type="entry name" value="NT_POLXc"/>
    <property type="match status" value="1"/>
</dbReference>
<dbReference type="Pfam" id="PF14716">
    <property type="entry name" value="HHH_8"/>
    <property type="match status" value="1"/>
</dbReference>
<keyword evidence="6" id="KW-0235">DNA replication</keyword>
<dbReference type="InterPro" id="IPR001357">
    <property type="entry name" value="BRCT_dom"/>
</dbReference>
<evidence type="ECO:0000256" key="9">
    <source>
        <dbReference type="ARBA" id="ARBA00023125"/>
    </source>
</evidence>
<keyword evidence="7" id="KW-0227">DNA damage</keyword>
<dbReference type="InterPro" id="IPR019843">
    <property type="entry name" value="DNA_pol-X_BS"/>
</dbReference>
<dbReference type="InterPro" id="IPR010996">
    <property type="entry name" value="HHH_MUS81"/>
</dbReference>
<dbReference type="SUPFAM" id="SSF52113">
    <property type="entry name" value="BRCT domain"/>
    <property type="match status" value="1"/>
</dbReference>
<dbReference type="InterPro" id="IPR043519">
    <property type="entry name" value="NT_sf"/>
</dbReference>
<protein>
    <recommendedName>
        <fullName evidence="2">DNA-directed DNA polymerase</fullName>
        <ecNumber evidence="2">2.7.7.7</ecNumber>
    </recommendedName>
</protein>
<keyword evidence="17" id="KW-1185">Reference proteome</keyword>
<keyword evidence="5" id="KW-0548">Nucleotidyltransferase</keyword>
<dbReference type="GO" id="GO:0016829">
    <property type="term" value="F:lyase activity"/>
    <property type="evidence" value="ECO:0007669"/>
    <property type="project" value="UniProtKB-KW"/>
</dbReference>
<dbReference type="Pfam" id="PF14792">
    <property type="entry name" value="DNA_pol_B_palm"/>
    <property type="match status" value="1"/>
</dbReference>
<dbReference type="PROSITE" id="PS50172">
    <property type="entry name" value="BRCT"/>
    <property type="match status" value="1"/>
</dbReference>
<dbReference type="InterPro" id="IPR036420">
    <property type="entry name" value="BRCT_dom_sf"/>
</dbReference>
<dbReference type="PANTHER" id="PTHR11276">
    <property type="entry name" value="DNA POLYMERASE TYPE-X FAMILY MEMBER"/>
    <property type="match status" value="1"/>
</dbReference>
<dbReference type="AlphaFoldDB" id="A0A9P6CGE3"/>
<evidence type="ECO:0000256" key="7">
    <source>
        <dbReference type="ARBA" id="ARBA00022763"/>
    </source>
</evidence>
<dbReference type="Pfam" id="PF14791">
    <property type="entry name" value="DNA_pol_B_thumb"/>
    <property type="match status" value="1"/>
</dbReference>
<evidence type="ECO:0000256" key="12">
    <source>
        <dbReference type="ARBA" id="ARBA00049244"/>
    </source>
</evidence>
<reference evidence="16" key="1">
    <citation type="submission" date="2020-11" db="EMBL/GenBank/DDBJ databases">
        <authorList>
            <consortium name="DOE Joint Genome Institute"/>
            <person name="Ahrendt S."/>
            <person name="Riley R."/>
            <person name="Andreopoulos W."/>
            <person name="Labutti K."/>
            <person name="Pangilinan J."/>
            <person name="Ruiz-Duenas F.J."/>
            <person name="Barrasa J.M."/>
            <person name="Sanchez-Garcia M."/>
            <person name="Camarero S."/>
            <person name="Miyauchi S."/>
            <person name="Serrano A."/>
            <person name="Linde D."/>
            <person name="Babiker R."/>
            <person name="Drula E."/>
            <person name="Ayuso-Fernandez I."/>
            <person name="Pacheco R."/>
            <person name="Padilla G."/>
            <person name="Ferreira P."/>
            <person name="Barriuso J."/>
            <person name="Kellner H."/>
            <person name="Castanera R."/>
            <person name="Alfaro M."/>
            <person name="Ramirez L."/>
            <person name="Pisabarro A.G."/>
            <person name="Kuo A."/>
            <person name="Tritt A."/>
            <person name="Lipzen A."/>
            <person name="He G."/>
            <person name="Yan M."/>
            <person name="Ng V."/>
            <person name="Cullen D."/>
            <person name="Martin F."/>
            <person name="Rosso M.-N."/>
            <person name="Henrissat B."/>
            <person name="Hibbett D."/>
            <person name="Martinez A.T."/>
            <person name="Grigoriev I.V."/>
        </authorList>
    </citation>
    <scope>NUCLEOTIDE SEQUENCE</scope>
    <source>
        <strain evidence="16">CBS 247.69</strain>
    </source>
</reference>
<dbReference type="EC" id="2.7.7.7" evidence="2"/>
<keyword evidence="3" id="KW-0237">DNA synthesis</keyword>
<dbReference type="InterPro" id="IPR029398">
    <property type="entry name" value="PolB_thumb"/>
</dbReference>
<keyword evidence="4" id="KW-0808">Transferase</keyword>
<dbReference type="Gene3D" id="3.30.210.10">
    <property type="entry name" value="DNA polymerase, thumb domain"/>
    <property type="match status" value="1"/>
</dbReference>
<evidence type="ECO:0000256" key="14">
    <source>
        <dbReference type="SAM" id="MobiDB-lite"/>
    </source>
</evidence>
<evidence type="ECO:0000313" key="17">
    <source>
        <dbReference type="Proteomes" id="UP000807353"/>
    </source>
</evidence>
<evidence type="ECO:0000256" key="13">
    <source>
        <dbReference type="PIRSR" id="PIRSR622312-50"/>
    </source>
</evidence>
<keyword evidence="9" id="KW-0238">DNA-binding</keyword>
<dbReference type="InterPro" id="IPR001726">
    <property type="entry name" value="TdT/Mu"/>
</dbReference>
<dbReference type="InterPro" id="IPR027421">
    <property type="entry name" value="DNA_pol_lamdba_lyase_dom_sf"/>
</dbReference>
<dbReference type="InterPro" id="IPR037160">
    <property type="entry name" value="DNA_Pol_thumb_sf"/>
</dbReference>
<evidence type="ECO:0000256" key="10">
    <source>
        <dbReference type="ARBA" id="ARBA00023204"/>
    </source>
</evidence>
<dbReference type="SUPFAM" id="SSF81301">
    <property type="entry name" value="Nucleotidyltransferase"/>
    <property type="match status" value="1"/>
</dbReference>
<dbReference type="Gene3D" id="1.10.150.110">
    <property type="entry name" value="DNA polymerase beta, N-terminal domain-like"/>
    <property type="match status" value="1"/>
</dbReference>
<dbReference type="PROSITE" id="PS00522">
    <property type="entry name" value="DNA_POLYMERASE_X"/>
    <property type="match status" value="1"/>
</dbReference>